<dbReference type="OrthoDB" id="9807535at2"/>
<sequence>MLYAILIYGADGVFDRLSEKQQEAILAKHGKLQETMKKRNALGAVARLMESNTAVSLRPHGGSVVVTDGPFAESKEHLLGFYLIECATMDEAIEAARLLPMDTASYEIRPVHWSNQQASDGPDPHA</sequence>
<name>A0A4R0P973_9HYPH</name>
<keyword evidence="4" id="KW-1185">Reference proteome</keyword>
<dbReference type="PANTHER" id="PTHR35174">
    <property type="entry name" value="BLL7171 PROTEIN-RELATED"/>
    <property type="match status" value="1"/>
</dbReference>
<comment type="similarity">
    <text evidence="1">Belongs to the YciI family.</text>
</comment>
<dbReference type="InterPro" id="IPR011008">
    <property type="entry name" value="Dimeric_a/b-barrel"/>
</dbReference>
<dbReference type="AlphaFoldDB" id="A0A4R0P973"/>
<reference evidence="3 4" key="1">
    <citation type="journal article" date="2015" name="Antonie Van Leeuwenhoek">
        <title>Oricola cellulosilytica gen. nov., sp. nov., a cellulose-degrading bacterium of the family Phyllobacteriaceae isolated from surface seashore water, and emended descriptions of Mesorhizobium loti and Phyllobacterium myrsinacearum.</title>
        <authorList>
            <person name="Hameed A."/>
            <person name="Shahina M."/>
            <person name="Lai W.A."/>
            <person name="Lin S.Y."/>
            <person name="Young L.S."/>
            <person name="Liu Y.C."/>
            <person name="Hsu Y.H."/>
            <person name="Young C.C."/>
        </authorList>
    </citation>
    <scope>NUCLEOTIDE SEQUENCE [LARGE SCALE GENOMIC DNA]</scope>
    <source>
        <strain evidence="3 4">KCTC 52183</strain>
    </source>
</reference>
<proteinExistence type="inferred from homology"/>
<organism evidence="3 4">
    <name type="scientific">Oricola cellulosilytica</name>
    <dbReference type="NCBI Taxonomy" id="1429082"/>
    <lineage>
        <taxon>Bacteria</taxon>
        <taxon>Pseudomonadati</taxon>
        <taxon>Pseudomonadota</taxon>
        <taxon>Alphaproteobacteria</taxon>
        <taxon>Hyphomicrobiales</taxon>
        <taxon>Ahrensiaceae</taxon>
        <taxon>Oricola</taxon>
    </lineage>
</organism>
<dbReference type="EMBL" id="SJST01000004">
    <property type="protein sequence ID" value="TCD13730.1"/>
    <property type="molecule type" value="Genomic_DNA"/>
</dbReference>
<evidence type="ECO:0000313" key="3">
    <source>
        <dbReference type="EMBL" id="TCD13730.1"/>
    </source>
</evidence>
<evidence type="ECO:0000256" key="1">
    <source>
        <dbReference type="ARBA" id="ARBA00007689"/>
    </source>
</evidence>
<evidence type="ECO:0000313" key="4">
    <source>
        <dbReference type="Proteomes" id="UP000291301"/>
    </source>
</evidence>
<protein>
    <submittedName>
        <fullName evidence="3">YciI family protein</fullName>
    </submittedName>
</protein>
<dbReference type="PANTHER" id="PTHR35174:SF3">
    <property type="entry name" value="BLL7171 PROTEIN"/>
    <property type="match status" value="1"/>
</dbReference>
<feature type="domain" description="YCII-related" evidence="2">
    <location>
        <begin position="1"/>
        <end position="111"/>
    </location>
</feature>
<dbReference type="Gene3D" id="3.30.70.1060">
    <property type="entry name" value="Dimeric alpha+beta barrel"/>
    <property type="match status" value="1"/>
</dbReference>
<dbReference type="Proteomes" id="UP000291301">
    <property type="component" value="Unassembled WGS sequence"/>
</dbReference>
<comment type="caution">
    <text evidence="3">The sequence shown here is derived from an EMBL/GenBank/DDBJ whole genome shotgun (WGS) entry which is preliminary data.</text>
</comment>
<dbReference type="SUPFAM" id="SSF54909">
    <property type="entry name" value="Dimeric alpha+beta barrel"/>
    <property type="match status" value="1"/>
</dbReference>
<dbReference type="InterPro" id="IPR005545">
    <property type="entry name" value="YCII"/>
</dbReference>
<dbReference type="Pfam" id="PF03795">
    <property type="entry name" value="YCII"/>
    <property type="match status" value="1"/>
</dbReference>
<dbReference type="RefSeq" id="WP_131569008.1">
    <property type="nucleotide sequence ID" value="NZ_JAINFK010000003.1"/>
</dbReference>
<gene>
    <name evidence="3" type="ORF">E0D97_11515</name>
</gene>
<evidence type="ECO:0000259" key="2">
    <source>
        <dbReference type="Pfam" id="PF03795"/>
    </source>
</evidence>
<accession>A0A4R0P973</accession>